<dbReference type="GO" id="GO:0009061">
    <property type="term" value="P:anaerobic respiration"/>
    <property type="evidence" value="ECO:0007669"/>
    <property type="project" value="TreeGrafter"/>
</dbReference>
<dbReference type="GO" id="GO:0051539">
    <property type="term" value="F:4 iron, 4 sulfur cluster binding"/>
    <property type="evidence" value="ECO:0007669"/>
    <property type="project" value="UniProtKB-KW"/>
</dbReference>
<keyword evidence="7" id="KW-0560">Oxidoreductase</keyword>
<feature type="binding site" evidence="10">
    <location>
        <position position="156"/>
    </location>
    <ligand>
        <name>[4Fe-4S] cluster</name>
        <dbReference type="ChEBI" id="CHEBI:49883"/>
        <label>1</label>
    </ligand>
</feature>
<comment type="caution">
    <text evidence="14">The sequence shown here is derived from an EMBL/GenBank/DDBJ whole genome shotgun (WGS) entry which is preliminary data.</text>
</comment>
<protein>
    <submittedName>
        <fullName evidence="14">[NiFe] hydrogenase small subunit HydA</fullName>
    </submittedName>
</protein>
<feature type="region of interest" description="Disordered" evidence="11">
    <location>
        <begin position="372"/>
        <end position="394"/>
    </location>
</feature>
<dbReference type="GO" id="GO:0051538">
    <property type="term" value="F:3 iron, 4 sulfur cluster binding"/>
    <property type="evidence" value="ECO:0007669"/>
    <property type="project" value="UniProtKB-KW"/>
</dbReference>
<dbReference type="Proteomes" id="UP000276588">
    <property type="component" value="Unassembled WGS sequence"/>
</dbReference>
<evidence type="ECO:0000313" key="15">
    <source>
        <dbReference type="Proteomes" id="UP000276588"/>
    </source>
</evidence>
<gene>
    <name evidence="14" type="ORF">DM826_06285</name>
</gene>
<evidence type="ECO:0000256" key="10">
    <source>
        <dbReference type="PIRSR" id="PIRSR000310-1"/>
    </source>
</evidence>
<sequence>MANLGLSTADTTRRNFLRLVGSSAAGTVMTEYSTDVAAALTKATDGTKDVVWLQGQTCSACTMSTLQGTSPSLEEAISEFKLNVTYHPEIMAETGQDAIDAMSDDPDILMIEGAIPTKIPSAATFGRDEKGRRKPIVDWVKELAPRSEFVMGIGTCACYGGWQSAQNGAPAVTDDTEEGPWLDDNVTGAKGVQFTHQQGDEGVLGPDFRSNAGLPVINVPGCMTHPDYVLLTVATLLNGHTPELDEFNRPEAFYGPLVHDQCSRRGYFDRGEFVDHVGEDSEKCLYTVGCKGPYCHCDDSVRLWNDGTSVCRNVGAPCIGCMEPAFWDNMTPFYQPIEEQGLPLGDIETAGVAAVGATAAGLGAHAGRKAMGYGDGDDADSATEEPPRPDGGCACGSECECASEATSTED</sequence>
<comment type="subcellular location">
    <subcellularLocation>
        <location evidence="2">Cell envelope</location>
    </subcellularLocation>
</comment>
<evidence type="ECO:0000256" key="3">
    <source>
        <dbReference type="ARBA" id="ARBA00006605"/>
    </source>
</evidence>
<dbReference type="InterPro" id="IPR027394">
    <property type="entry name" value="Cytochrome-c3_hydrogenase_C"/>
</dbReference>
<evidence type="ECO:0000256" key="8">
    <source>
        <dbReference type="ARBA" id="ARBA00023004"/>
    </source>
</evidence>
<dbReference type="InterPro" id="IPR006137">
    <property type="entry name" value="NADH_UbQ_OxRdtase-like_20kDa"/>
</dbReference>
<evidence type="ECO:0000256" key="11">
    <source>
        <dbReference type="SAM" id="MobiDB-lite"/>
    </source>
</evidence>
<evidence type="ECO:0000256" key="6">
    <source>
        <dbReference type="ARBA" id="ARBA00022729"/>
    </source>
</evidence>
<feature type="binding site" evidence="10">
    <location>
        <position position="61"/>
    </location>
    <ligand>
        <name>[4Fe-4S] cluster</name>
        <dbReference type="ChEBI" id="CHEBI:49883"/>
        <label>1</label>
    </ligand>
</feature>
<evidence type="ECO:0000256" key="1">
    <source>
        <dbReference type="ARBA" id="ARBA00001966"/>
    </source>
</evidence>
<feature type="binding site" evidence="10">
    <location>
        <position position="284"/>
    </location>
    <ligand>
        <name>[4Fe-4S] cluster</name>
        <dbReference type="ChEBI" id="CHEBI:49883"/>
        <label>2</label>
    </ligand>
</feature>
<comment type="cofactor">
    <cofactor evidence="1">
        <name>[4Fe-4S] cluster</name>
        <dbReference type="ChEBI" id="CHEBI:49883"/>
    </cofactor>
</comment>
<accession>A0A3A6Q7Y7</accession>
<proteinExistence type="inferred from homology"/>
<feature type="domain" description="Cytochrome-c3 hydrogenase C-terminal" evidence="13">
    <location>
        <begin position="254"/>
        <end position="334"/>
    </location>
</feature>
<evidence type="ECO:0000256" key="5">
    <source>
        <dbReference type="ARBA" id="ARBA00022723"/>
    </source>
</evidence>
<reference evidence="14 15" key="1">
    <citation type="submission" date="2018-06" db="EMBL/GenBank/DDBJ databases">
        <title>Halonotius sp. F13-13 a new haloarchaeeon isolated from a solar saltern from Isla Cristina, Huelva, Spain.</title>
        <authorList>
            <person name="Duran-Viseras A."/>
            <person name="Sanchez-Porro C."/>
            <person name="Ventosa A."/>
        </authorList>
    </citation>
    <scope>NUCLEOTIDE SEQUENCE [LARGE SCALE GENOMIC DNA]</scope>
    <source>
        <strain evidence="14 15">F13-13</strain>
    </source>
</reference>
<dbReference type="Pfam" id="PF14720">
    <property type="entry name" value="NiFe_hyd_SSU_C"/>
    <property type="match status" value="1"/>
</dbReference>
<comment type="similarity">
    <text evidence="3">Belongs to the [NiFe]/[NiFeSe] hydrogenase small subunit family.</text>
</comment>
<dbReference type="EMBL" id="QKNY01000009">
    <property type="protein sequence ID" value="RJX43217.1"/>
    <property type="molecule type" value="Genomic_DNA"/>
</dbReference>
<feature type="binding site" evidence="10">
    <location>
        <position position="222"/>
    </location>
    <ligand>
        <name>[4Fe-4S] cluster</name>
        <dbReference type="ChEBI" id="CHEBI:49883"/>
        <label>1</label>
    </ligand>
</feature>
<keyword evidence="6" id="KW-0732">Signal</keyword>
<feature type="binding site" evidence="10">
    <location>
        <position position="58"/>
    </location>
    <ligand>
        <name>[4Fe-4S] cluster</name>
        <dbReference type="ChEBI" id="CHEBI:49883"/>
        <label>1</label>
    </ligand>
</feature>
<dbReference type="PANTHER" id="PTHR30013">
    <property type="entry name" value="NIFE / NIFESE HYDROGENASE SMALL SUBUNIT FAMILY MEMBER"/>
    <property type="match status" value="1"/>
</dbReference>
<feature type="binding site" evidence="10">
    <location>
        <position position="318"/>
    </location>
    <ligand>
        <name>[3Fe-4S] cluster</name>
        <dbReference type="ChEBI" id="CHEBI:21137"/>
    </ligand>
</feature>
<dbReference type="PROSITE" id="PS51318">
    <property type="entry name" value="TAT"/>
    <property type="match status" value="1"/>
</dbReference>
<dbReference type="Pfam" id="PF01058">
    <property type="entry name" value="Oxidored_q6"/>
    <property type="match status" value="1"/>
</dbReference>
<dbReference type="InterPro" id="IPR006311">
    <property type="entry name" value="TAT_signal"/>
</dbReference>
<dbReference type="PANTHER" id="PTHR30013:SF5">
    <property type="entry name" value="HYDROGENASE SMALL SUBUNIT"/>
    <property type="match status" value="1"/>
</dbReference>
<dbReference type="GO" id="GO:0044569">
    <property type="term" value="C:[Ni-Fe] hydrogenase complex"/>
    <property type="evidence" value="ECO:0007669"/>
    <property type="project" value="TreeGrafter"/>
</dbReference>
<name>A0A3A6Q7Y7_9EURY</name>
<evidence type="ECO:0000259" key="12">
    <source>
        <dbReference type="Pfam" id="PF01058"/>
    </source>
</evidence>
<organism evidence="14 15">
    <name type="scientific">Halonotius aquaticus</name>
    <dbReference type="NCBI Taxonomy" id="2216978"/>
    <lineage>
        <taxon>Archaea</taxon>
        <taxon>Methanobacteriati</taxon>
        <taxon>Methanobacteriota</taxon>
        <taxon>Stenosarchaea group</taxon>
        <taxon>Halobacteria</taxon>
        <taxon>Halobacteriales</taxon>
        <taxon>Haloferacaceae</taxon>
        <taxon>Halonotius</taxon>
    </lineage>
</organism>
<feature type="binding site" evidence="10">
    <location>
        <position position="259"/>
    </location>
    <ligand>
        <name>[4Fe-4S] cluster</name>
        <dbReference type="ChEBI" id="CHEBI:49883"/>
        <label>2</label>
    </ligand>
</feature>
<evidence type="ECO:0000256" key="9">
    <source>
        <dbReference type="ARBA" id="ARBA00023014"/>
    </source>
</evidence>
<evidence type="ECO:0000256" key="4">
    <source>
        <dbReference type="ARBA" id="ARBA00022485"/>
    </source>
</evidence>
<dbReference type="PIRSF" id="PIRSF000310">
    <property type="entry name" value="NiFe_hyd_ssu"/>
    <property type="match status" value="1"/>
</dbReference>
<dbReference type="Gene3D" id="4.10.480.10">
    <property type="entry name" value="Cytochrome-c3 hydrogenase, C-terminal domain"/>
    <property type="match status" value="1"/>
</dbReference>
<dbReference type="Gene3D" id="3.40.50.700">
    <property type="entry name" value="NADH:ubiquinone oxidoreductase-like, 20kDa subunit"/>
    <property type="match status" value="1"/>
</dbReference>
<dbReference type="GO" id="GO:0009055">
    <property type="term" value="F:electron transfer activity"/>
    <property type="evidence" value="ECO:0007669"/>
    <property type="project" value="TreeGrafter"/>
</dbReference>
<keyword evidence="5 10" id="KW-0479">Metal-binding</keyword>
<evidence type="ECO:0000259" key="13">
    <source>
        <dbReference type="Pfam" id="PF14720"/>
    </source>
</evidence>
<keyword evidence="15" id="KW-1185">Reference proteome</keyword>
<feature type="binding site" evidence="10">
    <location>
        <position position="262"/>
    </location>
    <ligand>
        <name>[4Fe-4S] cluster</name>
        <dbReference type="ChEBI" id="CHEBI:49883"/>
        <label>2</label>
    </ligand>
</feature>
<dbReference type="InterPro" id="IPR037148">
    <property type="entry name" value="NiFe-Hase_small_C_sf"/>
</dbReference>
<evidence type="ECO:0000256" key="2">
    <source>
        <dbReference type="ARBA" id="ARBA00004196"/>
    </source>
</evidence>
<keyword evidence="8 10" id="KW-0408">Iron</keyword>
<dbReference type="GO" id="GO:0008901">
    <property type="term" value="F:ferredoxin hydrogenase activity"/>
    <property type="evidence" value="ECO:0007669"/>
    <property type="project" value="InterPro"/>
</dbReference>
<evidence type="ECO:0000313" key="14">
    <source>
        <dbReference type="EMBL" id="RJX43217.1"/>
    </source>
</evidence>
<keyword evidence="4 10" id="KW-0004">4Fe-4S</keyword>
<feature type="domain" description="NADH:ubiquinone oxidoreductase-like 20kDa subunit" evidence="12">
    <location>
        <begin position="58"/>
        <end position="235"/>
    </location>
</feature>
<dbReference type="GO" id="GO:0009375">
    <property type="term" value="C:ferredoxin hydrogenase complex"/>
    <property type="evidence" value="ECO:0007669"/>
    <property type="project" value="InterPro"/>
</dbReference>
<dbReference type="SUPFAM" id="SSF56770">
    <property type="entry name" value="HydA/Nqo6-like"/>
    <property type="match status" value="1"/>
</dbReference>
<dbReference type="OrthoDB" id="37913at2157"/>
<keyword evidence="10" id="KW-0003">3Fe-4S</keyword>
<feature type="binding site" evidence="10">
    <location>
        <position position="290"/>
    </location>
    <ligand>
        <name>[4Fe-4S] cluster</name>
        <dbReference type="ChEBI" id="CHEBI:49883"/>
        <label>2</label>
    </ligand>
</feature>
<feature type="binding site" evidence="10">
    <location>
        <position position="321"/>
    </location>
    <ligand>
        <name>[3Fe-4S] cluster</name>
        <dbReference type="ChEBI" id="CHEBI:21137"/>
    </ligand>
</feature>
<dbReference type="GO" id="GO:0046872">
    <property type="term" value="F:metal ion binding"/>
    <property type="evidence" value="ECO:0007669"/>
    <property type="project" value="UniProtKB-KW"/>
</dbReference>
<dbReference type="InterPro" id="IPR001821">
    <property type="entry name" value="NiFe_hydrogenase_ssu"/>
</dbReference>
<dbReference type="InterPro" id="IPR037024">
    <property type="entry name" value="NiFe_Hase_small_N_sf"/>
</dbReference>
<dbReference type="GO" id="GO:0016020">
    <property type="term" value="C:membrane"/>
    <property type="evidence" value="ECO:0007669"/>
    <property type="project" value="TreeGrafter"/>
</dbReference>
<evidence type="ECO:0000256" key="7">
    <source>
        <dbReference type="ARBA" id="ARBA00023002"/>
    </source>
</evidence>
<dbReference type="RefSeq" id="WP_120102556.1">
    <property type="nucleotide sequence ID" value="NZ_QKNY01000009.1"/>
</dbReference>
<dbReference type="AlphaFoldDB" id="A0A3A6Q7Y7"/>
<keyword evidence="9 10" id="KW-0411">Iron-sulfur</keyword>